<dbReference type="OrthoDB" id="44091at2157"/>
<dbReference type="InterPro" id="IPR004175">
    <property type="entry name" value="RNA_CPDase"/>
</dbReference>
<dbReference type="EMBL" id="AOJH01000018">
    <property type="protein sequence ID" value="EMA68322.1"/>
    <property type="molecule type" value="Genomic_DNA"/>
</dbReference>
<dbReference type="Gene3D" id="3.90.1140.10">
    <property type="entry name" value="Cyclic phosphodiesterase"/>
    <property type="match status" value="1"/>
</dbReference>
<dbReference type="RefSeq" id="WP_008847208.1">
    <property type="nucleotide sequence ID" value="NZ_AOJH01000018.1"/>
</dbReference>
<dbReference type="NCBIfam" id="TIGR02258">
    <property type="entry name" value="2_5_ligase"/>
    <property type="match status" value="1"/>
</dbReference>
<feature type="active site" description="Proton acceptor" evidence="2">
    <location>
        <position position="138"/>
    </location>
</feature>
<keyword evidence="3" id="KW-0436">Ligase</keyword>
<dbReference type="GO" id="GO:0016874">
    <property type="term" value="F:ligase activity"/>
    <property type="evidence" value="ECO:0007669"/>
    <property type="project" value="UniProtKB-KW"/>
</dbReference>
<evidence type="ECO:0000313" key="3">
    <source>
        <dbReference type="EMBL" id="EMA68322.1"/>
    </source>
</evidence>
<evidence type="ECO:0000256" key="2">
    <source>
        <dbReference type="HAMAP-Rule" id="MF_01940"/>
    </source>
</evidence>
<protein>
    <recommendedName>
        <fullName evidence="2">RNA 2',3'-cyclic phosphodiesterase</fullName>
        <shortName evidence="2">RNA 2',3'-CPDase</shortName>
        <ecNumber evidence="2">3.1.4.58</ecNumber>
    </recommendedName>
</protein>
<dbReference type="GO" id="GO:0008664">
    <property type="term" value="F:RNA 2',3'-cyclic 3'-phosphodiesterase activity"/>
    <property type="evidence" value="ECO:0007669"/>
    <property type="project" value="UniProtKB-EC"/>
</dbReference>
<comment type="similarity">
    <text evidence="2">Belongs to the 2H phosphoesterase superfamily. ThpR family.</text>
</comment>
<dbReference type="HAMAP" id="MF_01940">
    <property type="entry name" value="RNA_CPDase"/>
    <property type="match status" value="1"/>
</dbReference>
<feature type="short sequence motif" description="HXTX 1" evidence="2">
    <location>
        <begin position="39"/>
        <end position="42"/>
    </location>
</feature>
<dbReference type="SUPFAM" id="SSF55144">
    <property type="entry name" value="LigT-like"/>
    <property type="match status" value="1"/>
</dbReference>
<dbReference type="PANTHER" id="PTHR35561:SF1">
    <property type="entry name" value="RNA 2',3'-CYCLIC PHOSPHODIESTERASE"/>
    <property type="match status" value="1"/>
</dbReference>
<evidence type="ECO:0000256" key="1">
    <source>
        <dbReference type="ARBA" id="ARBA00022801"/>
    </source>
</evidence>
<feature type="short sequence motif" description="HXTX 2" evidence="2">
    <location>
        <begin position="138"/>
        <end position="141"/>
    </location>
</feature>
<dbReference type="PATRIC" id="fig|1230456.3.peg.418"/>
<dbReference type="STRING" id="1230456.C468_02205"/>
<accession>M0PDV6</accession>
<dbReference type="EC" id="3.1.4.58" evidence="2"/>
<feature type="active site" description="Proton donor" evidence="2">
    <location>
        <position position="39"/>
    </location>
</feature>
<keyword evidence="4" id="KW-1185">Reference proteome</keyword>
<keyword evidence="1 2" id="KW-0378">Hydrolase</keyword>
<dbReference type="Proteomes" id="UP000011546">
    <property type="component" value="Unassembled WGS sequence"/>
</dbReference>
<name>M0PDV6_9EURY</name>
<dbReference type="GO" id="GO:0004113">
    <property type="term" value="F:2',3'-cyclic-nucleotide 3'-phosphodiesterase activity"/>
    <property type="evidence" value="ECO:0007669"/>
    <property type="project" value="InterPro"/>
</dbReference>
<gene>
    <name evidence="3" type="ORF">C468_02205</name>
</gene>
<dbReference type="AlphaFoldDB" id="M0PDV6"/>
<dbReference type="PANTHER" id="PTHR35561">
    <property type="entry name" value="RNA 2',3'-CYCLIC PHOSPHODIESTERASE"/>
    <property type="match status" value="1"/>
</dbReference>
<dbReference type="InterPro" id="IPR009097">
    <property type="entry name" value="Cyclic_Pdiesterase"/>
</dbReference>
<reference evidence="3 4" key="1">
    <citation type="journal article" date="2014" name="PLoS Genet.">
        <title>Phylogenetically driven sequencing of extremely halophilic archaea reveals strategies for static and dynamic osmo-response.</title>
        <authorList>
            <person name="Becker E.A."/>
            <person name="Seitzer P.M."/>
            <person name="Tritt A."/>
            <person name="Larsen D."/>
            <person name="Krusor M."/>
            <person name="Yao A.I."/>
            <person name="Wu D."/>
            <person name="Madern D."/>
            <person name="Eisen J.A."/>
            <person name="Darling A.E."/>
            <person name="Facciotti M.T."/>
        </authorList>
    </citation>
    <scope>NUCLEOTIDE SEQUENCE [LARGE SCALE GENOMIC DNA]</scope>
    <source>
        <strain evidence="3 4">JCM 14978</strain>
    </source>
</reference>
<dbReference type="Pfam" id="PF13563">
    <property type="entry name" value="2_5_RNA_ligase2"/>
    <property type="match status" value="1"/>
</dbReference>
<sequence>MRAFFAVDLPDDLAPRIAEAQETFEGAEGLRFVDPEQAHVTLKFLGEIDESATDDGESDAPALDDVLAAGERAVAAVDVDPFECAISGYGVFPSLDYISVVWAGIDGGSAELTALHEALEAETTALGVDPEEHEFTPHVTLARMNDARGKELVQEAVRERDPAIGRFEVDAVHLVSSTLTSDGPAYETVASFGL</sequence>
<comment type="catalytic activity">
    <reaction evidence="2">
        <text>a 3'-end 2',3'-cyclophospho-ribonucleotide-RNA + H2O = a 3'-end 2'-phospho-ribonucleotide-RNA + H(+)</text>
        <dbReference type="Rhea" id="RHEA:11828"/>
        <dbReference type="Rhea" id="RHEA-COMP:10464"/>
        <dbReference type="Rhea" id="RHEA-COMP:17353"/>
        <dbReference type="ChEBI" id="CHEBI:15377"/>
        <dbReference type="ChEBI" id="CHEBI:15378"/>
        <dbReference type="ChEBI" id="CHEBI:83064"/>
        <dbReference type="ChEBI" id="CHEBI:173113"/>
        <dbReference type="EC" id="3.1.4.58"/>
    </reaction>
</comment>
<proteinExistence type="inferred from homology"/>
<comment type="caution">
    <text evidence="3">The sequence shown here is derived from an EMBL/GenBank/DDBJ whole genome shotgun (WGS) entry which is preliminary data.</text>
</comment>
<organism evidence="3 4">
    <name type="scientific">Halorubrum kocurii JCM 14978</name>
    <dbReference type="NCBI Taxonomy" id="1230456"/>
    <lineage>
        <taxon>Archaea</taxon>
        <taxon>Methanobacteriati</taxon>
        <taxon>Methanobacteriota</taxon>
        <taxon>Stenosarchaea group</taxon>
        <taxon>Halobacteria</taxon>
        <taxon>Halobacteriales</taxon>
        <taxon>Haloferacaceae</taxon>
        <taxon>Halorubrum</taxon>
    </lineage>
</organism>
<evidence type="ECO:0000313" key="4">
    <source>
        <dbReference type="Proteomes" id="UP000011546"/>
    </source>
</evidence>
<comment type="function">
    <text evidence="2">Hydrolyzes RNA 2',3'-cyclic phosphodiester to an RNA 2'-phosphomonoester.</text>
</comment>